<dbReference type="RefSeq" id="XP_040673503.1">
    <property type="nucleotide sequence ID" value="XM_040818160.1"/>
</dbReference>
<organism evidence="5 6">
    <name type="scientific">Aspergillus versicolor CBS 583.65</name>
    <dbReference type="NCBI Taxonomy" id="1036611"/>
    <lineage>
        <taxon>Eukaryota</taxon>
        <taxon>Fungi</taxon>
        <taxon>Dikarya</taxon>
        <taxon>Ascomycota</taxon>
        <taxon>Pezizomycotina</taxon>
        <taxon>Eurotiomycetes</taxon>
        <taxon>Eurotiomycetidae</taxon>
        <taxon>Eurotiales</taxon>
        <taxon>Aspergillaceae</taxon>
        <taxon>Aspergillus</taxon>
        <taxon>Aspergillus subgen. Nidulantes</taxon>
    </lineage>
</organism>
<evidence type="ECO:0000313" key="6">
    <source>
        <dbReference type="Proteomes" id="UP000184073"/>
    </source>
</evidence>
<dbReference type="InterPro" id="IPR019826">
    <property type="entry name" value="Carboxylesterase_B_AS"/>
</dbReference>
<comment type="similarity">
    <text evidence="1 3">Belongs to the type-B carboxylesterase/lipase family.</text>
</comment>
<evidence type="ECO:0000256" key="3">
    <source>
        <dbReference type="RuleBase" id="RU361235"/>
    </source>
</evidence>
<dbReference type="Proteomes" id="UP000184073">
    <property type="component" value="Unassembled WGS sequence"/>
</dbReference>
<dbReference type="Gene3D" id="3.40.50.1820">
    <property type="entry name" value="alpha/beta hydrolase"/>
    <property type="match status" value="1"/>
</dbReference>
<keyword evidence="3" id="KW-0732">Signal</keyword>
<keyword evidence="6" id="KW-1185">Reference proteome</keyword>
<dbReference type="InterPro" id="IPR002018">
    <property type="entry name" value="CarbesteraseB"/>
</dbReference>
<dbReference type="EMBL" id="KV878138">
    <property type="protein sequence ID" value="OJJ07741.1"/>
    <property type="molecule type" value="Genomic_DNA"/>
</dbReference>
<dbReference type="GO" id="GO:0016787">
    <property type="term" value="F:hydrolase activity"/>
    <property type="evidence" value="ECO:0007669"/>
    <property type="project" value="UniProtKB-KW"/>
</dbReference>
<sequence>MLALYIAVTLNAIGSVRCANVSNPIVDLGYAKYRGSYNATSGTNEWHGIRYAQPPLGEFRWQAPRDIEYHYNHTLSMLDATAPGPICVQGAPAWLGMMLSMEAGIVSNDPIEESEDCLSLDVMVPAKPASTSLPVLVQIHGGGYTSGYGRLVPGNALVFQSRGDLIYVSVQYRLGAYGFLGGVEVTENGVTNVGLLDQRAALNWVQRHIASFGGDPAKVTIIGGSAGGGSVIDQMIMYGGDFNPPFRAAIAEYPWMQPYHNNTALQRQYNQLLSIANCSNIACLRGLSEEDLANAVNQTYYKAYAHGEYGYGDFYYGPYVDRNIIRDLPSQEFKTGHFSKVPLMTNREGYEGATFTNSSEVTPFEMQQGLETLFPNAKQSFFNRLYQLYPRAAYNSTFFQRQQLFGDFIISCPTYYFGAAVSDWGNRVYKMIFDAGTQGHGSLIPFTETVNLEATTTPSYYISFATSLDPNAIAYINNSLPHWPPYQGDDSGSFTVLNVTYGGVEAAPDNDASPQCDFFHSQSYVVRN</sequence>
<protein>
    <recommendedName>
        <fullName evidence="3">Carboxylic ester hydrolase</fullName>
        <ecNumber evidence="3">3.1.1.-</ecNumber>
    </recommendedName>
</protein>
<dbReference type="VEuPathDB" id="FungiDB:ASPVEDRAFT_877842"/>
<evidence type="ECO:0000259" key="4">
    <source>
        <dbReference type="Pfam" id="PF00135"/>
    </source>
</evidence>
<feature type="domain" description="Carboxylesterase type B" evidence="4">
    <location>
        <begin position="23"/>
        <end position="440"/>
    </location>
</feature>
<proteinExistence type="inferred from homology"/>
<dbReference type="GeneID" id="63733671"/>
<dbReference type="PANTHER" id="PTHR11559">
    <property type="entry name" value="CARBOXYLESTERASE"/>
    <property type="match status" value="1"/>
</dbReference>
<feature type="signal peptide" evidence="3">
    <location>
        <begin position="1"/>
        <end position="18"/>
    </location>
</feature>
<dbReference type="OrthoDB" id="408631at2759"/>
<dbReference type="AlphaFoldDB" id="A0A1L9Q1Y6"/>
<dbReference type="InterPro" id="IPR029058">
    <property type="entry name" value="AB_hydrolase_fold"/>
</dbReference>
<name>A0A1L9Q1Y6_ASPVE</name>
<gene>
    <name evidence="5" type="ORF">ASPVEDRAFT_877842</name>
</gene>
<dbReference type="EC" id="3.1.1.-" evidence="3"/>
<keyword evidence="2 3" id="KW-0378">Hydrolase</keyword>
<evidence type="ECO:0000256" key="2">
    <source>
        <dbReference type="ARBA" id="ARBA00022801"/>
    </source>
</evidence>
<accession>A0A1L9Q1Y6</accession>
<dbReference type="InterPro" id="IPR050309">
    <property type="entry name" value="Type-B_Carboxylest/Lipase"/>
</dbReference>
<evidence type="ECO:0000313" key="5">
    <source>
        <dbReference type="EMBL" id="OJJ07741.1"/>
    </source>
</evidence>
<reference evidence="6" key="1">
    <citation type="journal article" date="2017" name="Genome Biol.">
        <title>Comparative genomics reveals high biological diversity and specific adaptations in the industrially and medically important fungal genus Aspergillus.</title>
        <authorList>
            <person name="de Vries R.P."/>
            <person name="Riley R."/>
            <person name="Wiebenga A."/>
            <person name="Aguilar-Osorio G."/>
            <person name="Amillis S."/>
            <person name="Uchima C.A."/>
            <person name="Anderluh G."/>
            <person name="Asadollahi M."/>
            <person name="Askin M."/>
            <person name="Barry K."/>
            <person name="Battaglia E."/>
            <person name="Bayram O."/>
            <person name="Benocci T."/>
            <person name="Braus-Stromeyer S.A."/>
            <person name="Caldana C."/>
            <person name="Canovas D."/>
            <person name="Cerqueira G.C."/>
            <person name="Chen F."/>
            <person name="Chen W."/>
            <person name="Choi C."/>
            <person name="Clum A."/>
            <person name="Dos Santos R.A."/>
            <person name="Damasio A.R."/>
            <person name="Diallinas G."/>
            <person name="Emri T."/>
            <person name="Fekete E."/>
            <person name="Flipphi M."/>
            <person name="Freyberg S."/>
            <person name="Gallo A."/>
            <person name="Gournas C."/>
            <person name="Habgood R."/>
            <person name="Hainaut M."/>
            <person name="Harispe M.L."/>
            <person name="Henrissat B."/>
            <person name="Hilden K.S."/>
            <person name="Hope R."/>
            <person name="Hossain A."/>
            <person name="Karabika E."/>
            <person name="Karaffa L."/>
            <person name="Karanyi Z."/>
            <person name="Krasevec N."/>
            <person name="Kuo A."/>
            <person name="Kusch H."/>
            <person name="LaButti K."/>
            <person name="Lagendijk E.L."/>
            <person name="Lapidus A."/>
            <person name="Levasseur A."/>
            <person name="Lindquist E."/>
            <person name="Lipzen A."/>
            <person name="Logrieco A.F."/>
            <person name="MacCabe A."/>
            <person name="Maekelae M.R."/>
            <person name="Malavazi I."/>
            <person name="Melin P."/>
            <person name="Meyer V."/>
            <person name="Mielnichuk N."/>
            <person name="Miskei M."/>
            <person name="Molnar A.P."/>
            <person name="Mule G."/>
            <person name="Ngan C.Y."/>
            <person name="Orejas M."/>
            <person name="Orosz E."/>
            <person name="Ouedraogo J.P."/>
            <person name="Overkamp K.M."/>
            <person name="Park H.-S."/>
            <person name="Perrone G."/>
            <person name="Piumi F."/>
            <person name="Punt P.J."/>
            <person name="Ram A.F."/>
            <person name="Ramon A."/>
            <person name="Rauscher S."/>
            <person name="Record E."/>
            <person name="Riano-Pachon D.M."/>
            <person name="Robert V."/>
            <person name="Roehrig J."/>
            <person name="Ruller R."/>
            <person name="Salamov A."/>
            <person name="Salih N.S."/>
            <person name="Samson R.A."/>
            <person name="Sandor E."/>
            <person name="Sanguinetti M."/>
            <person name="Schuetze T."/>
            <person name="Sepcic K."/>
            <person name="Shelest E."/>
            <person name="Sherlock G."/>
            <person name="Sophianopoulou V."/>
            <person name="Squina F.M."/>
            <person name="Sun H."/>
            <person name="Susca A."/>
            <person name="Todd R.B."/>
            <person name="Tsang A."/>
            <person name="Unkles S.E."/>
            <person name="van de Wiele N."/>
            <person name="van Rossen-Uffink D."/>
            <person name="Oliveira J.V."/>
            <person name="Vesth T.C."/>
            <person name="Visser J."/>
            <person name="Yu J.-H."/>
            <person name="Zhou M."/>
            <person name="Andersen M.R."/>
            <person name="Archer D.B."/>
            <person name="Baker S.E."/>
            <person name="Benoit I."/>
            <person name="Brakhage A.A."/>
            <person name="Braus G.H."/>
            <person name="Fischer R."/>
            <person name="Frisvad J.C."/>
            <person name="Goldman G.H."/>
            <person name="Houbraken J."/>
            <person name="Oakley B."/>
            <person name="Pocsi I."/>
            <person name="Scazzocchio C."/>
            <person name="Seiboth B."/>
            <person name="vanKuyk P.A."/>
            <person name="Wortman J."/>
            <person name="Dyer P.S."/>
            <person name="Grigoriev I.V."/>
        </authorList>
    </citation>
    <scope>NUCLEOTIDE SEQUENCE [LARGE SCALE GENOMIC DNA]</scope>
    <source>
        <strain evidence="6">CBS 583.65</strain>
    </source>
</reference>
<evidence type="ECO:0000256" key="1">
    <source>
        <dbReference type="ARBA" id="ARBA00005964"/>
    </source>
</evidence>
<dbReference type="STRING" id="1036611.A0A1L9Q1Y6"/>
<dbReference type="Pfam" id="PF00135">
    <property type="entry name" value="COesterase"/>
    <property type="match status" value="1"/>
</dbReference>
<dbReference type="SUPFAM" id="SSF53474">
    <property type="entry name" value="alpha/beta-Hydrolases"/>
    <property type="match status" value="1"/>
</dbReference>
<dbReference type="PROSITE" id="PS00122">
    <property type="entry name" value="CARBOXYLESTERASE_B_1"/>
    <property type="match status" value="1"/>
</dbReference>
<feature type="chain" id="PRO_5011813133" description="Carboxylic ester hydrolase" evidence="3">
    <location>
        <begin position="19"/>
        <end position="528"/>
    </location>
</feature>